<dbReference type="OrthoDB" id="7864805at2"/>
<dbReference type="PANTHER" id="PTHR34821:SF2">
    <property type="entry name" value="INNER MEMBRANE PROTEIN YDCZ"/>
    <property type="match status" value="1"/>
</dbReference>
<accession>A0A1S1N037</accession>
<evidence type="ECO:0000313" key="3">
    <source>
        <dbReference type="Proteomes" id="UP000180253"/>
    </source>
</evidence>
<evidence type="ECO:0000256" key="1">
    <source>
        <dbReference type="SAM" id="Phobius"/>
    </source>
</evidence>
<comment type="caution">
    <text evidence="2">The sequence shown here is derived from an EMBL/GenBank/DDBJ whole genome shotgun (WGS) entry which is preliminary data.</text>
</comment>
<gene>
    <name evidence="2" type="ORF">BIW53_15080</name>
</gene>
<dbReference type="InterPro" id="IPR006750">
    <property type="entry name" value="YdcZ"/>
</dbReference>
<organism evidence="2 3">
    <name type="scientific">Pseudoalteromonas byunsanensis</name>
    <dbReference type="NCBI Taxonomy" id="327939"/>
    <lineage>
        <taxon>Bacteria</taxon>
        <taxon>Pseudomonadati</taxon>
        <taxon>Pseudomonadota</taxon>
        <taxon>Gammaproteobacteria</taxon>
        <taxon>Alteromonadales</taxon>
        <taxon>Pseudoalteromonadaceae</taxon>
        <taxon>Pseudoalteromonas</taxon>
    </lineage>
</organism>
<sequence length="150" mass="15718">MWFTILAFSAGAAIAVQASMNAQLGSLLKSPILATVCAFIFSAVYALAAFGITGGRFPNQQLVSSVPWYLWGLGGILSATGVGLCYFLIPKMGVGNLMSLVLSGQLLMAMAIAHFGWFDVPQTSISVQKMVGVSAMVLGLMLVSRDFSGS</sequence>
<dbReference type="Pfam" id="PF04657">
    <property type="entry name" value="DMT_YdcZ"/>
    <property type="match status" value="1"/>
</dbReference>
<keyword evidence="1" id="KW-0812">Transmembrane</keyword>
<keyword evidence="1" id="KW-0472">Membrane</keyword>
<protein>
    <recommendedName>
        <fullName evidence="4">DMT family transporter</fullName>
    </recommendedName>
</protein>
<evidence type="ECO:0000313" key="2">
    <source>
        <dbReference type="EMBL" id="OHU94398.1"/>
    </source>
</evidence>
<dbReference type="PANTHER" id="PTHR34821">
    <property type="entry name" value="INNER MEMBRANE PROTEIN YDCZ"/>
    <property type="match status" value="1"/>
</dbReference>
<feature type="transmembrane region" description="Helical" evidence="1">
    <location>
        <begin position="66"/>
        <end position="89"/>
    </location>
</feature>
<dbReference type="Proteomes" id="UP000180253">
    <property type="component" value="Unassembled WGS sequence"/>
</dbReference>
<dbReference type="AlphaFoldDB" id="A0A1S1N037"/>
<dbReference type="RefSeq" id="WP_070992840.1">
    <property type="nucleotide sequence ID" value="NZ_CBCSHD010000009.1"/>
</dbReference>
<keyword evidence="1" id="KW-1133">Transmembrane helix</keyword>
<dbReference type="STRING" id="327939.BIW53_15080"/>
<evidence type="ECO:0008006" key="4">
    <source>
        <dbReference type="Google" id="ProtNLM"/>
    </source>
</evidence>
<feature type="transmembrane region" description="Helical" evidence="1">
    <location>
        <begin position="95"/>
        <end position="118"/>
    </location>
</feature>
<name>A0A1S1N037_9GAMM</name>
<keyword evidence="3" id="KW-1185">Reference proteome</keyword>
<dbReference type="EMBL" id="MNAN01000034">
    <property type="protein sequence ID" value="OHU94398.1"/>
    <property type="molecule type" value="Genomic_DNA"/>
</dbReference>
<proteinExistence type="predicted"/>
<feature type="transmembrane region" description="Helical" evidence="1">
    <location>
        <begin position="32"/>
        <end position="54"/>
    </location>
</feature>
<dbReference type="GO" id="GO:0005886">
    <property type="term" value="C:plasma membrane"/>
    <property type="evidence" value="ECO:0007669"/>
    <property type="project" value="TreeGrafter"/>
</dbReference>
<reference evidence="2 3" key="1">
    <citation type="submission" date="2016-10" db="EMBL/GenBank/DDBJ databases">
        <title>Pseudoalteromonas amylolytica sp. nov., isolated from the surface seawater.</title>
        <authorList>
            <person name="Wu Y.-H."/>
            <person name="Cheng H."/>
            <person name="Jin X.-B."/>
            <person name="Wang C.-S."/>
            <person name="Xu X.-W."/>
        </authorList>
    </citation>
    <scope>NUCLEOTIDE SEQUENCE [LARGE SCALE GENOMIC DNA]</scope>
    <source>
        <strain evidence="2 3">JCM 12483</strain>
    </source>
</reference>